<organism evidence="2 3">
    <name type="scientific">Heliocybe sulcata</name>
    <dbReference type="NCBI Taxonomy" id="5364"/>
    <lineage>
        <taxon>Eukaryota</taxon>
        <taxon>Fungi</taxon>
        <taxon>Dikarya</taxon>
        <taxon>Basidiomycota</taxon>
        <taxon>Agaricomycotina</taxon>
        <taxon>Agaricomycetes</taxon>
        <taxon>Gloeophyllales</taxon>
        <taxon>Gloeophyllaceae</taxon>
        <taxon>Heliocybe</taxon>
    </lineage>
</organism>
<feature type="region of interest" description="Disordered" evidence="1">
    <location>
        <begin position="829"/>
        <end position="891"/>
    </location>
</feature>
<feature type="compositionally biased region" description="Low complexity" evidence="1">
    <location>
        <begin position="469"/>
        <end position="478"/>
    </location>
</feature>
<accession>A0A5C3N7A9</accession>
<evidence type="ECO:0000313" key="3">
    <source>
        <dbReference type="Proteomes" id="UP000305948"/>
    </source>
</evidence>
<feature type="compositionally biased region" description="Basic and acidic residues" evidence="1">
    <location>
        <begin position="702"/>
        <end position="728"/>
    </location>
</feature>
<keyword evidence="3" id="KW-1185">Reference proteome</keyword>
<proteinExistence type="predicted"/>
<feature type="region of interest" description="Disordered" evidence="1">
    <location>
        <begin position="416"/>
        <end position="494"/>
    </location>
</feature>
<dbReference type="AlphaFoldDB" id="A0A5C3N7A9"/>
<evidence type="ECO:0000313" key="2">
    <source>
        <dbReference type="EMBL" id="TFK52356.1"/>
    </source>
</evidence>
<evidence type="ECO:0000256" key="1">
    <source>
        <dbReference type="SAM" id="MobiDB-lite"/>
    </source>
</evidence>
<feature type="compositionally biased region" description="Low complexity" evidence="1">
    <location>
        <begin position="204"/>
        <end position="214"/>
    </location>
</feature>
<feature type="compositionally biased region" description="Basic and acidic residues" evidence="1">
    <location>
        <begin position="319"/>
        <end position="333"/>
    </location>
</feature>
<dbReference type="STRING" id="5364.A0A5C3N7A9"/>
<feature type="compositionally biased region" description="Polar residues" evidence="1">
    <location>
        <begin position="136"/>
        <end position="160"/>
    </location>
</feature>
<feature type="compositionally biased region" description="Low complexity" evidence="1">
    <location>
        <begin position="420"/>
        <end position="435"/>
    </location>
</feature>
<dbReference type="EMBL" id="ML213509">
    <property type="protein sequence ID" value="TFK52356.1"/>
    <property type="molecule type" value="Genomic_DNA"/>
</dbReference>
<gene>
    <name evidence="2" type="ORF">OE88DRAFT_1392677</name>
</gene>
<reference evidence="2 3" key="1">
    <citation type="journal article" date="2019" name="Nat. Ecol. Evol.">
        <title>Megaphylogeny resolves global patterns of mushroom evolution.</title>
        <authorList>
            <person name="Varga T."/>
            <person name="Krizsan K."/>
            <person name="Foldi C."/>
            <person name="Dima B."/>
            <person name="Sanchez-Garcia M."/>
            <person name="Sanchez-Ramirez S."/>
            <person name="Szollosi G.J."/>
            <person name="Szarkandi J.G."/>
            <person name="Papp V."/>
            <person name="Albert L."/>
            <person name="Andreopoulos W."/>
            <person name="Angelini C."/>
            <person name="Antonin V."/>
            <person name="Barry K.W."/>
            <person name="Bougher N.L."/>
            <person name="Buchanan P."/>
            <person name="Buyck B."/>
            <person name="Bense V."/>
            <person name="Catcheside P."/>
            <person name="Chovatia M."/>
            <person name="Cooper J."/>
            <person name="Damon W."/>
            <person name="Desjardin D."/>
            <person name="Finy P."/>
            <person name="Geml J."/>
            <person name="Haridas S."/>
            <person name="Hughes K."/>
            <person name="Justo A."/>
            <person name="Karasinski D."/>
            <person name="Kautmanova I."/>
            <person name="Kiss B."/>
            <person name="Kocsube S."/>
            <person name="Kotiranta H."/>
            <person name="LaButti K.M."/>
            <person name="Lechner B.E."/>
            <person name="Liimatainen K."/>
            <person name="Lipzen A."/>
            <person name="Lukacs Z."/>
            <person name="Mihaltcheva S."/>
            <person name="Morgado L.N."/>
            <person name="Niskanen T."/>
            <person name="Noordeloos M.E."/>
            <person name="Ohm R.A."/>
            <person name="Ortiz-Santana B."/>
            <person name="Ovrebo C."/>
            <person name="Racz N."/>
            <person name="Riley R."/>
            <person name="Savchenko A."/>
            <person name="Shiryaev A."/>
            <person name="Soop K."/>
            <person name="Spirin V."/>
            <person name="Szebenyi C."/>
            <person name="Tomsovsky M."/>
            <person name="Tulloss R.E."/>
            <person name="Uehling J."/>
            <person name="Grigoriev I.V."/>
            <person name="Vagvolgyi C."/>
            <person name="Papp T."/>
            <person name="Martin F.M."/>
            <person name="Miettinen O."/>
            <person name="Hibbett D.S."/>
            <person name="Nagy L.G."/>
        </authorList>
    </citation>
    <scope>NUCLEOTIDE SEQUENCE [LARGE SCALE GENOMIC DNA]</scope>
    <source>
        <strain evidence="2 3">OMC1185</strain>
    </source>
</reference>
<dbReference type="Proteomes" id="UP000305948">
    <property type="component" value="Unassembled WGS sequence"/>
</dbReference>
<protein>
    <submittedName>
        <fullName evidence="2">Uncharacterized protein</fullName>
    </submittedName>
</protein>
<feature type="region of interest" description="Disordered" evidence="1">
    <location>
        <begin position="906"/>
        <end position="932"/>
    </location>
</feature>
<feature type="compositionally biased region" description="Acidic residues" evidence="1">
    <location>
        <begin position="747"/>
        <end position="759"/>
    </location>
</feature>
<feature type="compositionally biased region" description="Low complexity" evidence="1">
    <location>
        <begin position="235"/>
        <end position="249"/>
    </location>
</feature>
<name>A0A5C3N7A9_9AGAM</name>
<feature type="compositionally biased region" description="Basic and acidic residues" evidence="1">
    <location>
        <begin position="250"/>
        <end position="259"/>
    </location>
</feature>
<feature type="compositionally biased region" description="Low complexity" evidence="1">
    <location>
        <begin position="179"/>
        <end position="197"/>
    </location>
</feature>
<feature type="compositionally biased region" description="Polar residues" evidence="1">
    <location>
        <begin position="866"/>
        <end position="877"/>
    </location>
</feature>
<feature type="compositionally biased region" description="Low complexity" evidence="1">
    <location>
        <begin position="78"/>
        <end position="115"/>
    </location>
</feature>
<feature type="compositionally biased region" description="Basic and acidic residues" evidence="1">
    <location>
        <begin position="919"/>
        <end position="932"/>
    </location>
</feature>
<dbReference type="OrthoDB" id="3358078at2759"/>
<feature type="compositionally biased region" description="Polar residues" evidence="1">
    <location>
        <begin position="291"/>
        <end position="306"/>
    </location>
</feature>
<feature type="compositionally biased region" description="Polar residues" evidence="1">
    <location>
        <begin position="829"/>
        <end position="840"/>
    </location>
</feature>
<feature type="region of interest" description="Disordered" evidence="1">
    <location>
        <begin position="702"/>
        <end position="814"/>
    </location>
</feature>
<feature type="compositionally biased region" description="Polar residues" evidence="1">
    <location>
        <begin position="783"/>
        <end position="798"/>
    </location>
</feature>
<sequence length="932" mass="99955">MALARVKSLTERNHPVFLVSPCLFDLRIRYGCASHALPGIVHFCSHWMSVHALGYAQAISKLSRLSTASPSHAGRTGSSSTRSPNPPNSASSFSSTSTSSHRSSAHSKSYSSPYTRASASFESGSETEREEHSLRSYPSSEDLSVTPPSTFSGSSQTRPSSGRPRRVSAPTSPDRDTFSQPSSSRPSPRNASPGPSRTPRKRVSIASSSASSSSRYDDEERDDVASAALAAIGVRRSPTISSSSRSRQPLPREFRDTVTSRRSVIGESVTQPSTPNRNRDRGSFLEARGSPSPTSAGSTLNLNGLQHSPRPPRASAGRSVRELSRRRESRWMSEDISSTSHLPDINDGEESDLNAAISPSGLIYGKRQTLRGGSAESALGGRSLVGQGLKAAGIGAKRRESSMDLFRDDSLDREGPASLLRARTTGSSGRTLTSGNVPASEGAGPLAKTRSPLEVRTTAPMGEHRHRMSMSSRPSTSMAGYSQENPPRTAPPTLRTYRSSVILPERERSGTEMPLGSRHQSAILSAQDRMYSSPVTAHRQTPSVLSGQLTQQNTEHTRLMLESLSMFESSLSRLPPMGTTTTSTIPDLFRSAQTIVHSTEKLNALLRAGTANALERQIGADVDDDTEQAGVRLSELWRSVGGDFRESMRMSDELVRTLTGFLLGVGKVLRDSASTANAGLQHLRTGSGSYDDETVTRRITPEATRRISDGRASVDSRRSWEDAPRDIGRQPSSRASSSLRRTRESEEATDMIDPEDDLPDPSPTPAARYQGRPLRAVPPALSTVPSESIIQRQASSAPEPNRRKISNNSNATVRAGAMPSTLKTPSAITALTPHSVSNSPEKPAVSLPRVDSSGSGGSRASVIFSRPSNVSLSTLNGMQDRARKRTISATSSTADEALEAVLAADREARSRTVGATGRVARDSVERRNAGEV</sequence>
<feature type="region of interest" description="Disordered" evidence="1">
    <location>
        <begin position="67"/>
        <end position="349"/>
    </location>
</feature>